<evidence type="ECO:0000313" key="2">
    <source>
        <dbReference type="EMBL" id="MBL0764072.1"/>
    </source>
</evidence>
<dbReference type="Proteomes" id="UP000642920">
    <property type="component" value="Unassembled WGS sequence"/>
</dbReference>
<proteinExistence type="predicted"/>
<dbReference type="AlphaFoldDB" id="A0A937DDC4"/>
<accession>A0A937DDC4</accession>
<feature type="domain" description="DUF7793" evidence="1">
    <location>
        <begin position="79"/>
        <end position="125"/>
    </location>
</feature>
<name>A0A937DDC4_9BACT</name>
<dbReference type="EMBL" id="JAERQG010000001">
    <property type="protein sequence ID" value="MBL0764072.1"/>
    <property type="molecule type" value="Genomic_DNA"/>
</dbReference>
<dbReference type="InterPro" id="IPR056695">
    <property type="entry name" value="DUF7793"/>
</dbReference>
<reference evidence="2" key="1">
    <citation type="submission" date="2021-01" db="EMBL/GenBank/DDBJ databases">
        <title>Marivirga sp. nov., isolated from intertidal surface sediments.</title>
        <authorList>
            <person name="Zhang M."/>
        </authorList>
    </citation>
    <scope>NUCLEOTIDE SEQUENCE</scope>
    <source>
        <strain evidence="2">SM1354</strain>
    </source>
</reference>
<dbReference type="Pfam" id="PF25056">
    <property type="entry name" value="DUF7793"/>
    <property type="match status" value="1"/>
</dbReference>
<sequence>MRYATFQKIGDNCFKVVFTGEKATKRNFQEYLDDLQYCHLDRKPVTILFDATKAKVPALNLQRKQADWMSINRIMIEKYCLGTAYVIDKPAIRLVLELIFSFYNQPAPFKIFKCEEEALEWLQSLELEQERLQA</sequence>
<protein>
    <submittedName>
        <fullName evidence="2">STAS/SEC14 domain-containing protein</fullName>
    </submittedName>
</protein>
<evidence type="ECO:0000313" key="3">
    <source>
        <dbReference type="Proteomes" id="UP000642920"/>
    </source>
</evidence>
<gene>
    <name evidence="2" type="ORF">JKP34_02335</name>
</gene>
<organism evidence="2 3">
    <name type="scientific">Marivirga atlantica</name>
    <dbReference type="NCBI Taxonomy" id="1548457"/>
    <lineage>
        <taxon>Bacteria</taxon>
        <taxon>Pseudomonadati</taxon>
        <taxon>Bacteroidota</taxon>
        <taxon>Cytophagia</taxon>
        <taxon>Cytophagales</taxon>
        <taxon>Marivirgaceae</taxon>
        <taxon>Marivirga</taxon>
    </lineage>
</organism>
<dbReference type="RefSeq" id="WP_201917299.1">
    <property type="nucleotide sequence ID" value="NZ_JAERQG010000001.1"/>
</dbReference>
<keyword evidence="3" id="KW-1185">Reference proteome</keyword>
<comment type="caution">
    <text evidence="2">The sequence shown here is derived from an EMBL/GenBank/DDBJ whole genome shotgun (WGS) entry which is preliminary data.</text>
</comment>
<evidence type="ECO:0000259" key="1">
    <source>
        <dbReference type="Pfam" id="PF25056"/>
    </source>
</evidence>